<organism evidence="2 3">
    <name type="scientific">Paenibacillus thalictri</name>
    <dbReference type="NCBI Taxonomy" id="2527873"/>
    <lineage>
        <taxon>Bacteria</taxon>
        <taxon>Bacillati</taxon>
        <taxon>Bacillota</taxon>
        <taxon>Bacilli</taxon>
        <taxon>Bacillales</taxon>
        <taxon>Paenibacillaceae</taxon>
        <taxon>Paenibacillus</taxon>
    </lineage>
</organism>
<accession>A0A4Q9DXW6</accession>
<keyword evidence="1" id="KW-0472">Membrane</keyword>
<proteinExistence type="predicted"/>
<keyword evidence="1" id="KW-1133">Transmembrane helix</keyword>
<protein>
    <submittedName>
        <fullName evidence="2">Uncharacterized protein</fullName>
    </submittedName>
</protein>
<dbReference type="RefSeq" id="WP_131011958.1">
    <property type="nucleotide sequence ID" value="NZ_SIRE01000003.1"/>
</dbReference>
<dbReference type="Proteomes" id="UP000293142">
    <property type="component" value="Unassembled WGS sequence"/>
</dbReference>
<dbReference type="EMBL" id="SIRE01000003">
    <property type="protein sequence ID" value="TBL81246.1"/>
    <property type="molecule type" value="Genomic_DNA"/>
</dbReference>
<evidence type="ECO:0000313" key="2">
    <source>
        <dbReference type="EMBL" id="TBL81246.1"/>
    </source>
</evidence>
<gene>
    <name evidence="2" type="ORF">EYB31_03930</name>
</gene>
<name>A0A4Q9DXW6_9BACL</name>
<feature type="transmembrane region" description="Helical" evidence="1">
    <location>
        <begin position="32"/>
        <end position="50"/>
    </location>
</feature>
<sequence length="77" mass="8502">MLMWIGIAAVIVRAGLKDIPALWGQRSYKELIMLTMLIVVIASVCGVQMAHVKLPNPLKGIETILKPYVQTIESLLT</sequence>
<evidence type="ECO:0000256" key="1">
    <source>
        <dbReference type="SAM" id="Phobius"/>
    </source>
</evidence>
<dbReference type="AlphaFoldDB" id="A0A4Q9DXW6"/>
<keyword evidence="3" id="KW-1185">Reference proteome</keyword>
<evidence type="ECO:0000313" key="3">
    <source>
        <dbReference type="Proteomes" id="UP000293142"/>
    </source>
</evidence>
<reference evidence="2 3" key="1">
    <citation type="submission" date="2019-02" db="EMBL/GenBank/DDBJ databases">
        <title>Paenibacillus sp. nov., isolated from surface-sterilized tissue of Thalictrum simplex L.</title>
        <authorList>
            <person name="Tuo L."/>
        </authorList>
    </citation>
    <scope>NUCLEOTIDE SEQUENCE [LARGE SCALE GENOMIC DNA]</scope>
    <source>
        <strain evidence="2 3">N2SHLJ1</strain>
    </source>
</reference>
<dbReference type="OrthoDB" id="2440830at2"/>
<keyword evidence="1" id="KW-0812">Transmembrane</keyword>
<comment type="caution">
    <text evidence="2">The sequence shown here is derived from an EMBL/GenBank/DDBJ whole genome shotgun (WGS) entry which is preliminary data.</text>
</comment>